<dbReference type="Pfam" id="PF01228">
    <property type="entry name" value="Gly_radical"/>
    <property type="match status" value="1"/>
</dbReference>
<dbReference type="PANTHER" id="PTHR43641:SF2">
    <property type="entry name" value="DEHYDRATASE YBIW-RELATED"/>
    <property type="match status" value="1"/>
</dbReference>
<dbReference type="Pfam" id="PF02901">
    <property type="entry name" value="PFL-like"/>
    <property type="match status" value="1"/>
</dbReference>
<keyword evidence="1 3" id="KW-0556">Organic radical</keyword>
<dbReference type="GO" id="GO:0005829">
    <property type="term" value="C:cytosol"/>
    <property type="evidence" value="ECO:0007669"/>
    <property type="project" value="TreeGrafter"/>
</dbReference>
<reference evidence="6" key="1">
    <citation type="submission" date="2017-02" db="EMBL/GenBank/DDBJ databases">
        <authorList>
            <person name="Regsiter A."/>
            <person name="William W."/>
        </authorList>
    </citation>
    <scope>NUCLEOTIDE SEQUENCE</scope>
    <source>
        <strain evidence="6">BdmA 4</strain>
    </source>
</reference>
<dbReference type="EMBL" id="FWDO01000005">
    <property type="protein sequence ID" value="SLM18534.1"/>
    <property type="molecule type" value="Genomic_DNA"/>
</dbReference>
<evidence type="ECO:0000259" key="5">
    <source>
        <dbReference type="PROSITE" id="PS51554"/>
    </source>
</evidence>
<keyword evidence="6" id="KW-0670">Pyruvate</keyword>
<dbReference type="SUPFAM" id="SSF51998">
    <property type="entry name" value="PFL-like glycyl radical enzymes"/>
    <property type="match status" value="1"/>
</dbReference>
<proteinExistence type="predicted"/>
<feature type="domain" description="Glycine radical" evidence="4">
    <location>
        <begin position="671"/>
        <end position="791"/>
    </location>
</feature>
<organism evidence="6">
    <name type="scientific">uncultured spirochete</name>
    <dbReference type="NCBI Taxonomy" id="156406"/>
    <lineage>
        <taxon>Bacteria</taxon>
        <taxon>Pseudomonadati</taxon>
        <taxon>Spirochaetota</taxon>
        <taxon>Spirochaetia</taxon>
        <taxon>Spirochaetales</taxon>
        <taxon>environmental samples</taxon>
    </lineage>
</organism>
<dbReference type="PANTHER" id="PTHR43641">
    <property type="entry name" value="FORMATE ACETYLTRANSFERASE 3-RELATED"/>
    <property type="match status" value="1"/>
</dbReference>
<evidence type="ECO:0000313" key="6">
    <source>
        <dbReference type="EMBL" id="SLM18534.1"/>
    </source>
</evidence>
<dbReference type="PROSITE" id="PS51149">
    <property type="entry name" value="GLY_RADICAL_2"/>
    <property type="match status" value="1"/>
</dbReference>
<dbReference type="InterPro" id="IPR051215">
    <property type="entry name" value="GRE"/>
</dbReference>
<name>A0A3P3XQR7_9SPIR</name>
<dbReference type="NCBIfam" id="TIGR01774">
    <property type="entry name" value="PFL2-3"/>
    <property type="match status" value="1"/>
</dbReference>
<dbReference type="AlphaFoldDB" id="A0A3P3XQR7"/>
<dbReference type="InterPro" id="IPR010098">
    <property type="entry name" value="PFL2/GDeHydtase_fam"/>
</dbReference>
<gene>
    <name evidence="6" type="ORF">SPIRO4BDMA_50049</name>
</gene>
<evidence type="ECO:0000259" key="4">
    <source>
        <dbReference type="PROSITE" id="PS51149"/>
    </source>
</evidence>
<dbReference type="PROSITE" id="PS00850">
    <property type="entry name" value="GLY_RADICAL_1"/>
    <property type="match status" value="1"/>
</dbReference>
<dbReference type="InterPro" id="IPR004184">
    <property type="entry name" value="PFL_dom"/>
</dbReference>
<keyword evidence="2 6" id="KW-0456">Lyase</keyword>
<evidence type="ECO:0000256" key="2">
    <source>
        <dbReference type="ARBA" id="ARBA00023239"/>
    </source>
</evidence>
<evidence type="ECO:0000256" key="1">
    <source>
        <dbReference type="ARBA" id="ARBA00022818"/>
    </source>
</evidence>
<dbReference type="InterPro" id="IPR019777">
    <property type="entry name" value="Form_AcTrfase_GR_CS"/>
</dbReference>
<evidence type="ECO:0000256" key="3">
    <source>
        <dbReference type="PROSITE-ProRule" id="PRU00493"/>
    </source>
</evidence>
<dbReference type="PROSITE" id="PS51554">
    <property type="entry name" value="PFL"/>
    <property type="match status" value="1"/>
</dbReference>
<feature type="domain" description="PFL" evidence="5">
    <location>
        <begin position="13"/>
        <end position="664"/>
    </location>
</feature>
<dbReference type="Gene3D" id="3.20.70.20">
    <property type="match status" value="1"/>
</dbReference>
<dbReference type="InterPro" id="IPR001150">
    <property type="entry name" value="Gly_radical"/>
</dbReference>
<accession>A0A3P3XQR7</accession>
<protein>
    <submittedName>
        <fullName evidence="6">Pyruvate formate-lyase</fullName>
    </submittedName>
</protein>
<sequence>MNPTIGEYPNPSSRIVALKQKFLDYESFMCCQRARIYTEVYRETEHQPMIIRRALALCETLRQIDLFIEDGELIVGHPASRPRSAEVFPEVSFHWMKEIDEFETREYNRLKVTSEVKAMLAEIHPYWEGKNPTDKFRARRPEETKRAFAAGLLSNPHEWSTFAHVGLDYRKILTKGINGLLEDIKKQKASMRITDPDYHGRSVFYDACEIICEGVVDYAHRYGELVDSFIARTRDPVRASELQGMREVLSRVPLYPARTFHEALQSFWFVQLITQIEGNGFSISPGRFDHYMNPYLEKDLEEGRLSVERAIELLDCTWLKFAEIMRVDDKKAAEVNAGYASGQNLVIGGIDSKGKDSTTLLSYLCLIANYHVRLHQPNFTVRLHRGTPEEFLEQVVLSISSGNGMPQVLNDEIIVPSLTGRGLPLAEAREYIPVGCDEITVPRMWGRCNGGYLNFAKVLEMTLNEGVDMKYGIAFGEPPSLRMIGSWDEFHQAVLEKIDYAVERQVSEANLTDRIHEEILPLPFLSMFLDDCIETGKDVTAGGGHYNTTGLVGVGSANIGDSLFAIKRLVFDEGRLTLAELRSVLLADFEGNEPLRQYILNKIPKFGNDEDEVDQYVVGVTNRFFDAVDRYRNNRGGPFYPALYSVTAQVGLGGATAASADGRKSGLPLADGLTPMYGQDVHGPTAALKSVVKVDLVRSPNGVIVNQRLTSGILGTPKGREKMELLLRSFVDIGGFHWQFNIVDNKELLEAQVHPEQYKGLVVRVAGYSAIFIELSKKAQDSVIARNAASL</sequence>
<dbReference type="GO" id="GO:0016829">
    <property type="term" value="F:lyase activity"/>
    <property type="evidence" value="ECO:0007669"/>
    <property type="project" value="UniProtKB-KW"/>
</dbReference>
<feature type="modified residue" description="Glycine radical" evidence="3">
    <location>
        <position position="767"/>
    </location>
</feature>